<feature type="non-terminal residue" evidence="1">
    <location>
        <position position="1"/>
    </location>
</feature>
<dbReference type="AlphaFoldDB" id="A0A937XA82"/>
<evidence type="ECO:0000313" key="1">
    <source>
        <dbReference type="EMBL" id="MBM3276436.1"/>
    </source>
</evidence>
<accession>A0A937XA82</accession>
<dbReference type="EMBL" id="VGJX01001025">
    <property type="protein sequence ID" value="MBM3276436.1"/>
    <property type="molecule type" value="Genomic_DNA"/>
</dbReference>
<dbReference type="Gene3D" id="2.60.40.1180">
    <property type="entry name" value="Golgi alpha-mannosidase II"/>
    <property type="match status" value="1"/>
</dbReference>
<dbReference type="SUPFAM" id="SSF51011">
    <property type="entry name" value="Glycosyl hydrolase domain"/>
    <property type="match status" value="1"/>
</dbReference>
<protein>
    <submittedName>
        <fullName evidence="1">Uncharacterized protein</fullName>
    </submittedName>
</protein>
<evidence type="ECO:0000313" key="2">
    <source>
        <dbReference type="Proteomes" id="UP000703893"/>
    </source>
</evidence>
<name>A0A937XA82_9BACT</name>
<comment type="caution">
    <text evidence="1">The sequence shown here is derived from an EMBL/GenBank/DDBJ whole genome shotgun (WGS) entry which is preliminary data.</text>
</comment>
<gene>
    <name evidence="1" type="ORF">FJZ00_14875</name>
</gene>
<organism evidence="1 2">
    <name type="scientific">Candidatus Tanganyikabacteria bacterium</name>
    <dbReference type="NCBI Taxonomy" id="2961651"/>
    <lineage>
        <taxon>Bacteria</taxon>
        <taxon>Bacillati</taxon>
        <taxon>Candidatus Sericytochromatia</taxon>
        <taxon>Candidatus Tanganyikabacteria</taxon>
    </lineage>
</organism>
<reference evidence="1 2" key="1">
    <citation type="submission" date="2019-03" db="EMBL/GenBank/DDBJ databases">
        <title>Lake Tanganyika Metagenome-Assembled Genomes (MAGs).</title>
        <authorList>
            <person name="Tran P."/>
        </authorList>
    </citation>
    <scope>NUCLEOTIDE SEQUENCE [LARGE SCALE GENOMIC DNA]</scope>
    <source>
        <strain evidence="1">K_DeepCast_65m_m2_236</strain>
    </source>
</reference>
<dbReference type="Proteomes" id="UP000703893">
    <property type="component" value="Unassembled WGS sequence"/>
</dbReference>
<proteinExistence type="predicted"/>
<sequence length="109" mass="12177">AIRHECKALQVGDYLPLAADSLFAFLRRTASVRDTVVVLANPGHKTVTEPVCPRESWLLDSVPLRDLVGGGACKMQAGRIEAKVPPRTVQMWVVDREDPHRYSFLKRVP</sequence>
<dbReference type="InterPro" id="IPR013780">
    <property type="entry name" value="Glyco_hydro_b"/>
</dbReference>